<comment type="caution">
    <text evidence="2">The sequence shown here is derived from an EMBL/GenBank/DDBJ whole genome shotgun (WGS) entry which is preliminary data.</text>
</comment>
<keyword evidence="1" id="KW-0472">Membrane</keyword>
<evidence type="ECO:0000313" key="2">
    <source>
        <dbReference type="EMBL" id="GGL09785.1"/>
    </source>
</evidence>
<sequence length="102" mass="10766">MARHRIPRTADPRVGYHISGDYGSNGLITQGAGYSENMTALRNRPARIAGMEWGTALLALATCLIFSTGIAAITQSLATALIATASILVGLGITLRILRNAR</sequence>
<keyword evidence="1" id="KW-0812">Transmembrane</keyword>
<keyword evidence="1" id="KW-1133">Transmembrane helix</keyword>
<proteinExistence type="predicted"/>
<name>A0A917RIN2_9NOCA</name>
<dbReference type="Proteomes" id="UP000638263">
    <property type="component" value="Unassembled WGS sequence"/>
</dbReference>
<evidence type="ECO:0000313" key="3">
    <source>
        <dbReference type="Proteomes" id="UP000638263"/>
    </source>
</evidence>
<feature type="transmembrane region" description="Helical" evidence="1">
    <location>
        <begin position="53"/>
        <end position="73"/>
    </location>
</feature>
<evidence type="ECO:0000256" key="1">
    <source>
        <dbReference type="SAM" id="Phobius"/>
    </source>
</evidence>
<dbReference type="EMBL" id="BMMH01000004">
    <property type="protein sequence ID" value="GGL09785.1"/>
    <property type="molecule type" value="Genomic_DNA"/>
</dbReference>
<reference evidence="2" key="2">
    <citation type="submission" date="2020-09" db="EMBL/GenBank/DDBJ databases">
        <authorList>
            <person name="Sun Q."/>
            <person name="Zhou Y."/>
        </authorList>
    </citation>
    <scope>NUCLEOTIDE SEQUENCE</scope>
    <source>
        <strain evidence="2">CGMCC 4.3508</strain>
    </source>
</reference>
<keyword evidence="3" id="KW-1185">Reference proteome</keyword>
<accession>A0A917RIN2</accession>
<organism evidence="2 3">
    <name type="scientific">Nocardia jinanensis</name>
    <dbReference type="NCBI Taxonomy" id="382504"/>
    <lineage>
        <taxon>Bacteria</taxon>
        <taxon>Bacillati</taxon>
        <taxon>Actinomycetota</taxon>
        <taxon>Actinomycetes</taxon>
        <taxon>Mycobacteriales</taxon>
        <taxon>Nocardiaceae</taxon>
        <taxon>Nocardia</taxon>
    </lineage>
</organism>
<gene>
    <name evidence="2" type="ORF">GCM10011588_25210</name>
</gene>
<reference evidence="2" key="1">
    <citation type="journal article" date="2014" name="Int. J. Syst. Evol. Microbiol.">
        <title>Complete genome sequence of Corynebacterium casei LMG S-19264T (=DSM 44701T), isolated from a smear-ripened cheese.</title>
        <authorList>
            <consortium name="US DOE Joint Genome Institute (JGI-PGF)"/>
            <person name="Walter F."/>
            <person name="Albersmeier A."/>
            <person name="Kalinowski J."/>
            <person name="Ruckert C."/>
        </authorList>
    </citation>
    <scope>NUCLEOTIDE SEQUENCE</scope>
    <source>
        <strain evidence="2">CGMCC 4.3508</strain>
    </source>
</reference>
<feature type="transmembrane region" description="Helical" evidence="1">
    <location>
        <begin position="79"/>
        <end position="98"/>
    </location>
</feature>
<dbReference type="AlphaFoldDB" id="A0A917RIN2"/>
<protein>
    <submittedName>
        <fullName evidence="2">Uncharacterized protein</fullName>
    </submittedName>
</protein>